<feature type="transmembrane region" description="Helical" evidence="1">
    <location>
        <begin position="99"/>
        <end position="118"/>
    </location>
</feature>
<protein>
    <submittedName>
        <fullName evidence="2">Uncharacterized protein</fullName>
    </submittedName>
</protein>
<reference evidence="2 3" key="1">
    <citation type="submission" date="2017-04" db="EMBL/GenBank/DDBJ databases">
        <title>Draft genome sequence of Tuber borchii Vittad., a whitish edible truffle.</title>
        <authorList>
            <consortium name="DOE Joint Genome Institute"/>
            <person name="Murat C."/>
            <person name="Kuo A."/>
            <person name="Barry K.W."/>
            <person name="Clum A."/>
            <person name="Dockter R.B."/>
            <person name="Fauchery L."/>
            <person name="Iotti M."/>
            <person name="Kohler A."/>
            <person name="Labutti K."/>
            <person name="Lindquist E.A."/>
            <person name="Lipzen A."/>
            <person name="Ohm R.A."/>
            <person name="Wang M."/>
            <person name="Grigoriev I.V."/>
            <person name="Zambonelli A."/>
            <person name="Martin F.M."/>
        </authorList>
    </citation>
    <scope>NUCLEOTIDE SEQUENCE [LARGE SCALE GENOMIC DNA]</scope>
    <source>
        <strain evidence="2 3">Tbo3840</strain>
    </source>
</reference>
<proteinExistence type="predicted"/>
<dbReference type="Proteomes" id="UP000244722">
    <property type="component" value="Unassembled WGS sequence"/>
</dbReference>
<organism evidence="2 3">
    <name type="scientific">Tuber borchii</name>
    <name type="common">White truffle</name>
    <dbReference type="NCBI Taxonomy" id="42251"/>
    <lineage>
        <taxon>Eukaryota</taxon>
        <taxon>Fungi</taxon>
        <taxon>Dikarya</taxon>
        <taxon>Ascomycota</taxon>
        <taxon>Pezizomycotina</taxon>
        <taxon>Pezizomycetes</taxon>
        <taxon>Pezizales</taxon>
        <taxon>Tuberaceae</taxon>
        <taxon>Tuber</taxon>
    </lineage>
</organism>
<comment type="caution">
    <text evidence="2">The sequence shown here is derived from an EMBL/GenBank/DDBJ whole genome shotgun (WGS) entry which is preliminary data.</text>
</comment>
<dbReference type="AlphaFoldDB" id="A0A2T6ZSF1"/>
<evidence type="ECO:0000256" key="1">
    <source>
        <dbReference type="SAM" id="Phobius"/>
    </source>
</evidence>
<sequence>MLRATRFGLSRHPMCAPRMTRQTSQAVRVEQTLTNKNVLINTVIRLNNDFTKLNENVKHLASNITLLREDVKGARESTNQAIVDSATRTDRQIAKADKFIITLFTLVGACLPLVWYRIYSYNPLSPYARLSP</sequence>
<dbReference type="EMBL" id="NESQ01000120">
    <property type="protein sequence ID" value="PUU78408.1"/>
    <property type="molecule type" value="Genomic_DNA"/>
</dbReference>
<keyword evidence="1" id="KW-1133">Transmembrane helix</keyword>
<keyword evidence="1" id="KW-0812">Transmembrane</keyword>
<evidence type="ECO:0000313" key="3">
    <source>
        <dbReference type="Proteomes" id="UP000244722"/>
    </source>
</evidence>
<keyword evidence="3" id="KW-1185">Reference proteome</keyword>
<accession>A0A2T6ZSF1</accession>
<keyword evidence="1" id="KW-0472">Membrane</keyword>
<gene>
    <name evidence="2" type="ORF">B9Z19DRAFT_1084239</name>
</gene>
<evidence type="ECO:0000313" key="2">
    <source>
        <dbReference type="EMBL" id="PUU78408.1"/>
    </source>
</evidence>
<name>A0A2T6ZSF1_TUBBO</name>